<proteinExistence type="predicted"/>
<evidence type="ECO:0000313" key="1">
    <source>
        <dbReference type="EMBL" id="PSR73909.1"/>
    </source>
</evidence>
<protein>
    <recommendedName>
        <fullName evidence="3">F-box domain-containing protein</fullName>
    </recommendedName>
</protein>
<dbReference type="AlphaFoldDB" id="A0A2R6NND5"/>
<name>A0A2R6NND5_9APHY</name>
<dbReference type="Gene3D" id="1.20.1280.50">
    <property type="match status" value="1"/>
</dbReference>
<keyword evidence="2" id="KW-1185">Reference proteome</keyword>
<dbReference type="OrthoDB" id="2798901at2759"/>
<reference evidence="1 2" key="1">
    <citation type="submission" date="2018-02" db="EMBL/GenBank/DDBJ databases">
        <title>Genome sequence of the basidiomycete white-rot fungus Phlebia centrifuga.</title>
        <authorList>
            <person name="Granchi Z."/>
            <person name="Peng M."/>
            <person name="de Vries R.P."/>
            <person name="Hilden K."/>
            <person name="Makela M.R."/>
            <person name="Grigoriev I."/>
            <person name="Riley R."/>
        </authorList>
    </citation>
    <scope>NUCLEOTIDE SEQUENCE [LARGE SCALE GENOMIC DNA]</scope>
    <source>
        <strain evidence="1 2">FBCC195</strain>
    </source>
</reference>
<organism evidence="1 2">
    <name type="scientific">Hermanssonia centrifuga</name>
    <dbReference type="NCBI Taxonomy" id="98765"/>
    <lineage>
        <taxon>Eukaryota</taxon>
        <taxon>Fungi</taxon>
        <taxon>Dikarya</taxon>
        <taxon>Basidiomycota</taxon>
        <taxon>Agaricomycotina</taxon>
        <taxon>Agaricomycetes</taxon>
        <taxon>Polyporales</taxon>
        <taxon>Meruliaceae</taxon>
        <taxon>Hermanssonia</taxon>
    </lineage>
</organism>
<accession>A0A2R6NND5</accession>
<dbReference type="EMBL" id="MLYV02001050">
    <property type="protein sequence ID" value="PSR73909.1"/>
    <property type="molecule type" value="Genomic_DNA"/>
</dbReference>
<gene>
    <name evidence="1" type="ORF">PHLCEN_2v10267</name>
</gene>
<sequence length="402" mass="45692">MIHRHPPEIIDNIIDYVKDKATLSACSLVCRSWTPRSRYHLFRTVKLIPSRFELVGQSQPAFCDSTYPPEPEFELLDLKPSPMVTFRAFDAFIAFLESSPHLIGLIRELSIDGTRYKGRSKFRIQPPEERVCQILRQLPKLQAVHLHKISVQIFYDNSRTYGDGLPRTPSILEELLDALAPMRNLEELRITDVTFKCKPRQPSQSESIADSATVVSPFSRLKTFEMWLGHVSNMWLPSFLVEFPFPQNTQVCCLRRLEVNVDRSNLKRVGEFLEIFGPNLVHLGLQLWPMGLEPRHQDPTLPWSFACGILSVASEASHSLDSIAFVLDSPPSPMDLELKESFSHVDELLAGNGNLKVVSVRPRQSSSLFPGAQKRNSRLVSMVAEEFVLLREKGVLQVLDCE</sequence>
<evidence type="ECO:0000313" key="2">
    <source>
        <dbReference type="Proteomes" id="UP000186601"/>
    </source>
</evidence>
<comment type="caution">
    <text evidence="1">The sequence shown here is derived from an EMBL/GenBank/DDBJ whole genome shotgun (WGS) entry which is preliminary data.</text>
</comment>
<evidence type="ECO:0008006" key="3">
    <source>
        <dbReference type="Google" id="ProtNLM"/>
    </source>
</evidence>
<dbReference type="Proteomes" id="UP000186601">
    <property type="component" value="Unassembled WGS sequence"/>
</dbReference>